<name>A0AAV2EAL7_9ROSI</name>
<proteinExistence type="predicted"/>
<sequence>MGSVVVDFYKTLLGKVNMDIQEQPVEFYEAMLRHKLPPEAARELQGEVTREEIRSIFMEMASDKAPGPDGYPADFYKADWSVVGKDVEDALLHFFGTSILRRKLNSTIL</sequence>
<reference evidence="1 2" key="1">
    <citation type="submission" date="2024-04" db="EMBL/GenBank/DDBJ databases">
        <authorList>
            <person name="Fracassetti M."/>
        </authorList>
    </citation>
    <scope>NUCLEOTIDE SEQUENCE [LARGE SCALE GENOMIC DNA]</scope>
</reference>
<protein>
    <recommendedName>
        <fullName evidence="3">CNGC5-like protein</fullName>
    </recommendedName>
</protein>
<accession>A0AAV2EAL7</accession>
<dbReference type="AlphaFoldDB" id="A0AAV2EAL7"/>
<evidence type="ECO:0000313" key="1">
    <source>
        <dbReference type="EMBL" id="CAL1382658.1"/>
    </source>
</evidence>
<keyword evidence="2" id="KW-1185">Reference proteome</keyword>
<evidence type="ECO:0008006" key="3">
    <source>
        <dbReference type="Google" id="ProtNLM"/>
    </source>
</evidence>
<gene>
    <name evidence="1" type="ORF">LTRI10_LOCUS23973</name>
</gene>
<dbReference type="EMBL" id="OZ034817">
    <property type="protein sequence ID" value="CAL1382658.1"/>
    <property type="molecule type" value="Genomic_DNA"/>
</dbReference>
<organism evidence="1 2">
    <name type="scientific">Linum trigynum</name>
    <dbReference type="NCBI Taxonomy" id="586398"/>
    <lineage>
        <taxon>Eukaryota</taxon>
        <taxon>Viridiplantae</taxon>
        <taxon>Streptophyta</taxon>
        <taxon>Embryophyta</taxon>
        <taxon>Tracheophyta</taxon>
        <taxon>Spermatophyta</taxon>
        <taxon>Magnoliopsida</taxon>
        <taxon>eudicotyledons</taxon>
        <taxon>Gunneridae</taxon>
        <taxon>Pentapetalae</taxon>
        <taxon>rosids</taxon>
        <taxon>fabids</taxon>
        <taxon>Malpighiales</taxon>
        <taxon>Linaceae</taxon>
        <taxon>Linum</taxon>
    </lineage>
</organism>
<evidence type="ECO:0000313" key="2">
    <source>
        <dbReference type="Proteomes" id="UP001497516"/>
    </source>
</evidence>
<dbReference type="Proteomes" id="UP001497516">
    <property type="component" value="Chromosome 4"/>
</dbReference>